<evidence type="ECO:0000313" key="5">
    <source>
        <dbReference type="EMBL" id="AHX56845.1"/>
    </source>
</evidence>
<dbReference type="Gene3D" id="3.40.50.2000">
    <property type="entry name" value="Glycogen Phosphorylase B"/>
    <property type="match status" value="2"/>
</dbReference>
<dbReference type="PANTHER" id="PTHR48043">
    <property type="entry name" value="EG:EG0003.4 PROTEIN-RELATED"/>
    <property type="match status" value="1"/>
</dbReference>
<evidence type="ECO:0000256" key="2">
    <source>
        <dbReference type="ARBA" id="ARBA00022676"/>
    </source>
</evidence>
<dbReference type="GO" id="GO:0016758">
    <property type="term" value="F:hexosyltransferase activity"/>
    <property type="evidence" value="ECO:0007669"/>
    <property type="project" value="InterPro"/>
</dbReference>
<comment type="similarity">
    <text evidence="1">Belongs to the UDP-glycosyltransferase family.</text>
</comment>
<dbReference type="Pfam" id="PF04101">
    <property type="entry name" value="Glyco_tran_28_C"/>
    <property type="match status" value="1"/>
</dbReference>
<keyword evidence="7" id="KW-1185">Reference proteome</keyword>
<dbReference type="InterPro" id="IPR002213">
    <property type="entry name" value="UDP_glucos_trans"/>
</dbReference>
<reference evidence="5" key="3">
    <citation type="submission" date="2014-03" db="EMBL/GenBank/DDBJ databases">
        <authorList>
            <person name="Ahn S.-J."/>
            <person name="Dermauw W."/>
            <person name="Wybouw N."/>
            <person name="Heckel D.G."/>
            <person name="Van Leeuwen T."/>
        </authorList>
    </citation>
    <scope>NUCLEOTIDE SEQUENCE</scope>
</reference>
<keyword evidence="2" id="KW-0328">Glycosyltransferase</keyword>
<gene>
    <name evidence="6" type="primary">107366800</name>
    <name evidence="5" type="synonym">UGT201A6</name>
</gene>
<feature type="domain" description="Glycosyl transferase family 28 C-terminal" evidence="4">
    <location>
        <begin position="307"/>
        <end position="418"/>
    </location>
</feature>
<dbReference type="RefSeq" id="NP_001310075.1">
    <property type="nucleotide sequence ID" value="NM_001323146.1"/>
</dbReference>
<evidence type="ECO:0000256" key="1">
    <source>
        <dbReference type="ARBA" id="ARBA00009995"/>
    </source>
</evidence>
<dbReference type="EMBL" id="KJ584717">
    <property type="protein sequence ID" value="AHX56845.1"/>
    <property type="molecule type" value="mRNA"/>
</dbReference>
<evidence type="ECO:0000313" key="7">
    <source>
        <dbReference type="Proteomes" id="UP000015104"/>
    </source>
</evidence>
<dbReference type="EMBL" id="CAEY01000418">
    <property type="status" value="NOT_ANNOTATED_CDS"/>
    <property type="molecule type" value="Genomic_DNA"/>
</dbReference>
<dbReference type="GeneID" id="107366800"/>
<sequence length="456" mass="52264">MTSKPRYRFLISSIDAFGHINCILAFGEILALHGHEVTFAHRQHYKKLADSRNFKFISFDETIFENIDSSAIVKWFDGLLHKFSVDAGSIFDNWTPDEINFFGSRVDVYDRGNRALEAILKQNEKNFDMFIGDFVMNYPLFHRATIPCALLLSMNPVALYPNGPPAWSGFSVKGDKKLWDQFRMSFAKASSVMREKIYSWWKSYEVPFPTIQDSRIENWLYAEPEHLGFYHYPDLLDYHEIGPIRSDKWMRIDRVIRRPENNEPFNIPESLKSLPGKLIFFSLGSIGSVQINLMKTFIKILSKSPNRFIISKGPKGDELELAPNMWGENYVNQLAILEAVDLVITHGGNNTFLETIHAGKPLIVVPFFMDQLDNAQRAVDCGIGSRINLCDLDETKLLKTIEETLSNIEFAEKIAKISDSMKSTKSRGNAVKKIESFLEEYQKDAKNKNSDLVQSN</sequence>
<dbReference type="InterPro" id="IPR050271">
    <property type="entry name" value="UDP-glycosyltransferase"/>
</dbReference>
<reference evidence="6" key="4">
    <citation type="submission" date="2015-06" db="UniProtKB">
        <authorList>
            <consortium name="EnsemblMetazoa"/>
        </authorList>
    </citation>
    <scope>IDENTIFICATION</scope>
</reference>
<evidence type="ECO:0000313" key="6">
    <source>
        <dbReference type="EnsemblMetazoa" id="tetur19g00440.1"/>
    </source>
</evidence>
<dbReference type="SUPFAM" id="SSF53756">
    <property type="entry name" value="UDP-Glycosyltransferase/glycogen phosphorylase"/>
    <property type="match status" value="1"/>
</dbReference>
<evidence type="ECO:0000259" key="4">
    <source>
        <dbReference type="Pfam" id="PF04101"/>
    </source>
</evidence>
<name>T1KRR4_TETUR</name>
<dbReference type="EnsemblMetazoa" id="tetur19g00440.1">
    <property type="protein sequence ID" value="tetur19g00440.1"/>
    <property type="gene ID" value="tetur19g00440"/>
</dbReference>
<evidence type="ECO:0000256" key="3">
    <source>
        <dbReference type="ARBA" id="ARBA00022679"/>
    </source>
</evidence>
<proteinExistence type="evidence at transcript level"/>
<dbReference type="GO" id="GO:0008194">
    <property type="term" value="F:UDP-glycosyltransferase activity"/>
    <property type="evidence" value="ECO:0007669"/>
    <property type="project" value="InterPro"/>
</dbReference>
<keyword evidence="3 5" id="KW-0808">Transferase</keyword>
<dbReference type="Proteomes" id="UP000015104">
    <property type="component" value="Unassembled WGS sequence"/>
</dbReference>
<dbReference type="OrthoDB" id="5835829at2759"/>
<dbReference type="InterPro" id="IPR007235">
    <property type="entry name" value="Glyco_trans_28_C"/>
</dbReference>
<dbReference type="PANTHER" id="PTHR48043:SF145">
    <property type="entry name" value="FI06409P-RELATED"/>
    <property type="match status" value="1"/>
</dbReference>
<protein>
    <submittedName>
        <fullName evidence="5">UDP-glycosyltransferase 201A6</fullName>
    </submittedName>
</protein>
<dbReference type="eggNOG" id="KOG1192">
    <property type="taxonomic scope" value="Eukaryota"/>
</dbReference>
<accession>T1KRR4</accession>
<dbReference type="AlphaFoldDB" id="T1KRR4"/>
<reference evidence="5" key="2">
    <citation type="journal article" date="2014" name="Insect Biochem. Mol. Biol.">
        <title>Bacterial origin of a diverse family of UDP-glycosyltransferase genes in the Tetranychus urticae genome.</title>
        <authorList>
            <person name="Ahn S.J."/>
            <person name="Dermauw W."/>
            <person name="Wybouw N."/>
            <person name="Heckel D.G."/>
            <person name="Van Leeuwen T."/>
        </authorList>
    </citation>
    <scope>NUCLEOTIDE SEQUENCE</scope>
</reference>
<organism evidence="6 7">
    <name type="scientific">Tetranychus urticae</name>
    <name type="common">Two-spotted spider mite</name>
    <dbReference type="NCBI Taxonomy" id="32264"/>
    <lineage>
        <taxon>Eukaryota</taxon>
        <taxon>Metazoa</taxon>
        <taxon>Ecdysozoa</taxon>
        <taxon>Arthropoda</taxon>
        <taxon>Chelicerata</taxon>
        <taxon>Arachnida</taxon>
        <taxon>Acari</taxon>
        <taxon>Acariformes</taxon>
        <taxon>Trombidiformes</taxon>
        <taxon>Prostigmata</taxon>
        <taxon>Eleutherengona</taxon>
        <taxon>Raphignathae</taxon>
        <taxon>Tetranychoidea</taxon>
        <taxon>Tetranychidae</taxon>
        <taxon>Tetranychus</taxon>
    </lineage>
</organism>
<dbReference type="HOGENOM" id="CLU_000537_0_0_1"/>
<dbReference type="KEGG" id="tut:107366800"/>
<reference evidence="7" key="1">
    <citation type="submission" date="2011-08" db="EMBL/GenBank/DDBJ databases">
        <authorList>
            <person name="Rombauts S."/>
        </authorList>
    </citation>
    <scope>NUCLEOTIDE SEQUENCE</scope>
    <source>
        <strain evidence="7">London</strain>
    </source>
</reference>
<dbReference type="CDD" id="cd03784">
    <property type="entry name" value="GT1_Gtf-like"/>
    <property type="match status" value="1"/>
</dbReference>